<reference evidence="1 2" key="1">
    <citation type="journal article" date="2023" name="bioRxiv">
        <title>An intranuclear bacterial parasite of deep-sea mussels expresses apoptosis inhibitors acquired from its host.</title>
        <authorList>
            <person name="Gonzalez Porras M.A."/>
            <person name="Assie A."/>
            <person name="Tietjen M."/>
            <person name="Violette M."/>
            <person name="Kleiner M."/>
            <person name="Gruber-Vodicka H."/>
            <person name="Dubilier N."/>
            <person name="Leisch N."/>
        </authorList>
    </citation>
    <scope>NUCLEOTIDE SEQUENCE [LARGE SCALE GENOMIC DNA]</scope>
    <source>
        <strain evidence="1">IAP13</strain>
    </source>
</reference>
<name>A0AA90P0S8_9GAMM</name>
<evidence type="ECO:0000313" key="2">
    <source>
        <dbReference type="Proteomes" id="UP001178148"/>
    </source>
</evidence>
<comment type="caution">
    <text evidence="1">The sequence shown here is derived from an EMBL/GenBank/DDBJ whole genome shotgun (WGS) entry which is preliminary data.</text>
</comment>
<dbReference type="AlphaFoldDB" id="A0AA90P0S8"/>
<proteinExistence type="predicted"/>
<dbReference type="EMBL" id="JASXSV010000008">
    <property type="protein sequence ID" value="MDP0588866.1"/>
    <property type="molecule type" value="Genomic_DNA"/>
</dbReference>
<protein>
    <submittedName>
        <fullName evidence="1">Uncharacterized protein</fullName>
    </submittedName>
</protein>
<sequence>MRKGTTIHLVEAFRVLTKCFSHMTTQDVLFLLEIYWRPRKSPQELCERTGNAIHELAEFQRRFGCTKEKSFDGGLVLITAGKVSGRQELQLTVIGEGVARSLLYGKFDNQKSAYA</sequence>
<gene>
    <name evidence="1" type="ORF">QS748_06620</name>
</gene>
<organism evidence="1 2">
    <name type="scientific">Candidatus Endonucleibacter bathymodioli</name>
    <dbReference type="NCBI Taxonomy" id="539814"/>
    <lineage>
        <taxon>Bacteria</taxon>
        <taxon>Pseudomonadati</taxon>
        <taxon>Pseudomonadota</taxon>
        <taxon>Gammaproteobacteria</taxon>
        <taxon>Oceanospirillales</taxon>
        <taxon>Endozoicomonadaceae</taxon>
        <taxon>Candidatus Endonucleibacter</taxon>
    </lineage>
</organism>
<accession>A0AA90P0S8</accession>
<dbReference type="Proteomes" id="UP001178148">
    <property type="component" value="Unassembled WGS sequence"/>
</dbReference>
<evidence type="ECO:0000313" key="1">
    <source>
        <dbReference type="EMBL" id="MDP0588866.1"/>
    </source>
</evidence>
<keyword evidence="2" id="KW-1185">Reference proteome</keyword>